<feature type="transmembrane region" description="Helical" evidence="8">
    <location>
        <begin position="12"/>
        <end position="33"/>
    </location>
</feature>
<dbReference type="CDD" id="cd12956">
    <property type="entry name" value="CBM_SusE-F_like"/>
    <property type="match status" value="1"/>
</dbReference>
<keyword evidence="6 8" id="KW-1133">Transmembrane helix</keyword>
<dbReference type="GO" id="GO:0005886">
    <property type="term" value="C:plasma membrane"/>
    <property type="evidence" value="ECO:0007669"/>
    <property type="project" value="UniProtKB-SubCell"/>
</dbReference>
<feature type="transmembrane region" description="Helical" evidence="8">
    <location>
        <begin position="311"/>
        <end position="331"/>
    </location>
</feature>
<evidence type="ECO:0000313" key="11">
    <source>
        <dbReference type="Proteomes" id="UP000199592"/>
    </source>
</evidence>
<dbReference type="InterPro" id="IPR050297">
    <property type="entry name" value="LipidA_mod_glycosyltrf_83"/>
</dbReference>
<accession>A0A1H2QKS8</accession>
<dbReference type="GO" id="GO:0016763">
    <property type="term" value="F:pentosyltransferase activity"/>
    <property type="evidence" value="ECO:0007669"/>
    <property type="project" value="TreeGrafter"/>
</dbReference>
<evidence type="ECO:0000259" key="9">
    <source>
        <dbReference type="Pfam" id="PF13231"/>
    </source>
</evidence>
<feature type="transmembrane region" description="Helical" evidence="8">
    <location>
        <begin position="337"/>
        <end position="356"/>
    </location>
</feature>
<protein>
    <submittedName>
        <fullName evidence="10">Dolichyl-phosphate-mannose-protein mannosyltransferase</fullName>
    </submittedName>
</protein>
<feature type="transmembrane region" description="Helical" evidence="8">
    <location>
        <begin position="145"/>
        <end position="163"/>
    </location>
</feature>
<feature type="transmembrane region" description="Helical" evidence="8">
    <location>
        <begin position="215"/>
        <end position="235"/>
    </location>
</feature>
<dbReference type="STRING" id="1073328.SAMN05216294_1619"/>
<keyword evidence="7 8" id="KW-0472">Membrane</keyword>
<feature type="transmembrane region" description="Helical" evidence="8">
    <location>
        <begin position="175"/>
        <end position="203"/>
    </location>
</feature>
<dbReference type="OrthoDB" id="975117at2"/>
<feature type="transmembrane region" description="Helical" evidence="8">
    <location>
        <begin position="96"/>
        <end position="113"/>
    </location>
</feature>
<evidence type="ECO:0000256" key="4">
    <source>
        <dbReference type="ARBA" id="ARBA00022679"/>
    </source>
</evidence>
<evidence type="ECO:0000256" key="3">
    <source>
        <dbReference type="ARBA" id="ARBA00022676"/>
    </source>
</evidence>
<evidence type="ECO:0000256" key="7">
    <source>
        <dbReference type="ARBA" id="ARBA00023136"/>
    </source>
</evidence>
<dbReference type="EMBL" id="FNMY01000001">
    <property type="protein sequence ID" value="SDW07751.1"/>
    <property type="molecule type" value="Genomic_DNA"/>
</dbReference>
<comment type="subcellular location">
    <subcellularLocation>
        <location evidence="1">Cell membrane</location>
        <topology evidence="1">Multi-pass membrane protein</topology>
    </subcellularLocation>
</comment>
<dbReference type="AlphaFoldDB" id="A0A1H2QKS8"/>
<feature type="transmembrane region" description="Helical" evidence="8">
    <location>
        <begin position="256"/>
        <end position="278"/>
    </location>
</feature>
<keyword evidence="11" id="KW-1185">Reference proteome</keyword>
<keyword evidence="4 10" id="KW-0808">Transferase</keyword>
<dbReference type="RefSeq" id="WP_090294066.1">
    <property type="nucleotide sequence ID" value="NZ_FNKI01000002.1"/>
</dbReference>
<name>A0A1H2QKS8_9FLAO</name>
<evidence type="ECO:0000256" key="5">
    <source>
        <dbReference type="ARBA" id="ARBA00022692"/>
    </source>
</evidence>
<evidence type="ECO:0000256" key="2">
    <source>
        <dbReference type="ARBA" id="ARBA00022475"/>
    </source>
</evidence>
<dbReference type="Pfam" id="PF13231">
    <property type="entry name" value="PMT_2"/>
    <property type="match status" value="1"/>
</dbReference>
<dbReference type="GO" id="GO:0009103">
    <property type="term" value="P:lipopolysaccharide biosynthetic process"/>
    <property type="evidence" value="ECO:0007669"/>
    <property type="project" value="UniProtKB-ARBA"/>
</dbReference>
<proteinExistence type="predicted"/>
<dbReference type="InterPro" id="IPR038731">
    <property type="entry name" value="RgtA/B/C-like"/>
</dbReference>
<feature type="domain" description="Glycosyltransferase RgtA/B/C/D-like" evidence="9">
    <location>
        <begin position="75"/>
        <end position="217"/>
    </location>
</feature>
<organism evidence="10 11">
    <name type="scientific">Flagellimonas zhangzhouensis</name>
    <dbReference type="NCBI Taxonomy" id="1073328"/>
    <lineage>
        <taxon>Bacteria</taxon>
        <taxon>Pseudomonadati</taxon>
        <taxon>Bacteroidota</taxon>
        <taxon>Flavobacteriia</taxon>
        <taxon>Flavobacteriales</taxon>
        <taxon>Flavobacteriaceae</taxon>
        <taxon>Flagellimonas</taxon>
    </lineage>
</organism>
<dbReference type="PANTHER" id="PTHR33908">
    <property type="entry name" value="MANNOSYLTRANSFERASE YKCB-RELATED"/>
    <property type="match status" value="1"/>
</dbReference>
<evidence type="ECO:0000256" key="1">
    <source>
        <dbReference type="ARBA" id="ARBA00004651"/>
    </source>
</evidence>
<feature type="transmembrane region" description="Helical" evidence="8">
    <location>
        <begin position="368"/>
        <end position="387"/>
    </location>
</feature>
<sequence>METTKKLNQPLANYISIVVLGVAIVLGIAMRFLQYLAATSYFKDELYSLYNIHRLSFAGLFTEDLEYNQIANFGFHWGQKLIISLVGFSNEYTARFFPFIFSILSIYMVYLIGKRFFKGWILYLSIIPTAISFWAIINSSNAKPYMGDVFFIMCMVYAMLVIVEKDIMTKWKTVVLGIIGFFTAIYSLPGSVFVLICLLMLWWKPGKEKIKELAPIWGLWLLGGIISAIYLLFFLSSSDQDAMQGYWDFAFQPSNGIIDILSYILNALYAIPFNYLVYGVQNPISNALLYLCLVLAVFGIVSLWKSNRFQMVLLLAPILMSILFTLFKVLPMSTVRLSIYFSWTIFLLAFVGLHFLTTQVNSKLKTVFASVMTILMLGQLLVAYQGAKTLPLQVEPTKKGLMAIKENLKEGDIVIIPQRGTEQMAYYTNEIDIGEYVIGTADFSSEDQLINDLKPYKENNRVWYFFLGYRPEANPGMQEYRFKEILDEHGKKLEEFTFTSFYPTWVRLYDFTSEIAVNNDKSLGILGSAISGWDSSTPLQQINDERVWETEIELSEGEIKFRLNDSWDTNWGGMDFPKGELIPGGPNIPVKQGNYKLKVNLESNTYEFIAF</sequence>
<evidence type="ECO:0000256" key="6">
    <source>
        <dbReference type="ARBA" id="ARBA00022989"/>
    </source>
</evidence>
<evidence type="ECO:0000256" key="8">
    <source>
        <dbReference type="SAM" id="Phobius"/>
    </source>
</evidence>
<keyword evidence="5 8" id="KW-0812">Transmembrane</keyword>
<feature type="transmembrane region" description="Helical" evidence="8">
    <location>
        <begin position="120"/>
        <end position="139"/>
    </location>
</feature>
<dbReference type="Gene3D" id="2.60.40.3620">
    <property type="match status" value="1"/>
</dbReference>
<evidence type="ECO:0000313" key="10">
    <source>
        <dbReference type="EMBL" id="SDW07751.1"/>
    </source>
</evidence>
<reference evidence="11" key="1">
    <citation type="submission" date="2016-10" db="EMBL/GenBank/DDBJ databases">
        <authorList>
            <person name="Varghese N."/>
            <person name="Submissions S."/>
        </authorList>
    </citation>
    <scope>NUCLEOTIDE SEQUENCE [LARGE SCALE GENOMIC DNA]</scope>
    <source>
        <strain evidence="11">DSM 25030</strain>
    </source>
</reference>
<keyword evidence="3 10" id="KW-0328">Glycosyltransferase</keyword>
<keyword evidence="2" id="KW-1003">Cell membrane</keyword>
<dbReference type="Proteomes" id="UP000199592">
    <property type="component" value="Unassembled WGS sequence"/>
</dbReference>
<gene>
    <name evidence="10" type="ORF">SAMN04487892_0270</name>
</gene>
<dbReference type="PANTHER" id="PTHR33908:SF11">
    <property type="entry name" value="MEMBRANE PROTEIN"/>
    <property type="match status" value="1"/>
</dbReference>
<feature type="transmembrane region" description="Helical" evidence="8">
    <location>
        <begin position="284"/>
        <end position="304"/>
    </location>
</feature>